<dbReference type="PANTHER" id="PTHR30404:SF0">
    <property type="entry name" value="N-ACETYLMURAMOYL-L-ALANINE AMIDASE AMIC"/>
    <property type="match status" value="1"/>
</dbReference>
<feature type="chain" id="PRO_5003141277" evidence="3">
    <location>
        <begin position="23"/>
        <end position="648"/>
    </location>
</feature>
<feature type="compositionally biased region" description="Polar residues" evidence="2">
    <location>
        <begin position="179"/>
        <end position="191"/>
    </location>
</feature>
<keyword evidence="6" id="KW-1185">Reference proteome</keyword>
<dbReference type="GO" id="GO:0030288">
    <property type="term" value="C:outer membrane-bounded periplasmic space"/>
    <property type="evidence" value="ECO:0007669"/>
    <property type="project" value="TreeGrafter"/>
</dbReference>
<dbReference type="Proteomes" id="UP000008206">
    <property type="component" value="Chromosome"/>
</dbReference>
<feature type="region of interest" description="Disordered" evidence="2">
    <location>
        <begin position="289"/>
        <end position="327"/>
    </location>
</feature>
<dbReference type="SUPFAM" id="SSF53187">
    <property type="entry name" value="Zn-dependent exopeptidases"/>
    <property type="match status" value="1"/>
</dbReference>
<dbReference type="GO" id="GO:0008745">
    <property type="term" value="F:N-acetylmuramoyl-L-alanine amidase activity"/>
    <property type="evidence" value="ECO:0007669"/>
    <property type="project" value="UniProtKB-EC"/>
</dbReference>
<dbReference type="InterPro" id="IPR021731">
    <property type="entry name" value="AMIN_dom"/>
</dbReference>
<evidence type="ECO:0000256" key="2">
    <source>
        <dbReference type="SAM" id="MobiDB-lite"/>
    </source>
</evidence>
<evidence type="ECO:0000259" key="4">
    <source>
        <dbReference type="SMART" id="SM00646"/>
    </source>
</evidence>
<evidence type="ECO:0000313" key="6">
    <source>
        <dbReference type="Proteomes" id="UP000008206"/>
    </source>
</evidence>
<dbReference type="CDD" id="cd02696">
    <property type="entry name" value="MurNAc-LAA"/>
    <property type="match status" value="1"/>
</dbReference>
<dbReference type="SMART" id="SM00646">
    <property type="entry name" value="Ami_3"/>
    <property type="match status" value="1"/>
</dbReference>
<proteinExistence type="predicted"/>
<feature type="domain" description="MurNAc-LAA" evidence="4">
    <location>
        <begin position="532"/>
        <end position="640"/>
    </location>
</feature>
<dbReference type="PANTHER" id="PTHR30404">
    <property type="entry name" value="N-ACETYLMURAMOYL-L-ALANINE AMIDASE"/>
    <property type="match status" value="1"/>
</dbReference>
<dbReference type="eggNOG" id="COG0860">
    <property type="taxonomic scope" value="Bacteria"/>
</dbReference>
<dbReference type="EC" id="3.5.1.28" evidence="5"/>
<gene>
    <name evidence="5" type="ordered locus">Cyan7822_1097</name>
</gene>
<protein>
    <submittedName>
        <fullName evidence="5">N-acetylmuramoyl-L-alanine amidase</fullName>
        <ecNumber evidence="5">3.5.1.28</ecNumber>
    </submittedName>
</protein>
<dbReference type="HOGENOM" id="CLU_456943_0_0_3"/>
<dbReference type="STRING" id="497965.Cyan7822_1097"/>
<evidence type="ECO:0000256" key="3">
    <source>
        <dbReference type="SAM" id="SignalP"/>
    </source>
</evidence>
<keyword evidence="3" id="KW-0732">Signal</keyword>
<dbReference type="OrthoDB" id="9806267at2"/>
<dbReference type="GO" id="GO:0009253">
    <property type="term" value="P:peptidoglycan catabolic process"/>
    <property type="evidence" value="ECO:0007669"/>
    <property type="project" value="InterPro"/>
</dbReference>
<dbReference type="Pfam" id="PF01520">
    <property type="entry name" value="Amidase_3"/>
    <property type="match status" value="1"/>
</dbReference>
<dbReference type="InterPro" id="IPR050695">
    <property type="entry name" value="N-acetylmuramoyl_amidase_3"/>
</dbReference>
<dbReference type="KEGG" id="cyj:Cyan7822_1097"/>
<feature type="signal peptide" evidence="3">
    <location>
        <begin position="1"/>
        <end position="22"/>
    </location>
</feature>
<dbReference type="InterPro" id="IPR002508">
    <property type="entry name" value="MurNAc-LAA_cat"/>
</dbReference>
<accession>E0UEX4</accession>
<reference evidence="6" key="1">
    <citation type="journal article" date="2011" name="MBio">
        <title>Novel metabolic attributes of the genus Cyanothece, comprising a group of unicellular nitrogen-fixing Cyanobacteria.</title>
        <authorList>
            <person name="Bandyopadhyay A."/>
            <person name="Elvitigala T."/>
            <person name="Welsh E."/>
            <person name="Stockel J."/>
            <person name="Liberton M."/>
            <person name="Min H."/>
            <person name="Sherman L.A."/>
            <person name="Pakrasi H.B."/>
        </authorList>
    </citation>
    <scope>NUCLEOTIDE SEQUENCE [LARGE SCALE GENOMIC DNA]</scope>
    <source>
        <strain evidence="6">PCC 7822</strain>
    </source>
</reference>
<keyword evidence="1 5" id="KW-0378">Hydrolase</keyword>
<feature type="compositionally biased region" description="Low complexity" evidence="2">
    <location>
        <begin position="300"/>
        <end position="327"/>
    </location>
</feature>
<dbReference type="EMBL" id="CP002198">
    <property type="protein sequence ID" value="ADN13104.1"/>
    <property type="molecule type" value="Genomic_DNA"/>
</dbReference>
<feature type="compositionally biased region" description="Pro residues" evidence="2">
    <location>
        <begin position="442"/>
        <end position="453"/>
    </location>
</feature>
<dbReference type="AlphaFoldDB" id="E0UEX4"/>
<feature type="region of interest" description="Disordered" evidence="2">
    <location>
        <begin position="432"/>
        <end position="453"/>
    </location>
</feature>
<dbReference type="RefSeq" id="WP_013321211.1">
    <property type="nucleotide sequence ID" value="NC_014501.1"/>
</dbReference>
<evidence type="ECO:0000256" key="1">
    <source>
        <dbReference type="ARBA" id="ARBA00022801"/>
    </source>
</evidence>
<dbReference type="Gene3D" id="2.60.40.3500">
    <property type="match status" value="1"/>
</dbReference>
<feature type="region of interest" description="Disordered" evidence="2">
    <location>
        <begin position="123"/>
        <end position="193"/>
    </location>
</feature>
<dbReference type="Pfam" id="PF11741">
    <property type="entry name" value="AMIN"/>
    <property type="match status" value="1"/>
</dbReference>
<organism evidence="5 6">
    <name type="scientific">Gloeothece verrucosa (strain PCC 7822)</name>
    <name type="common">Cyanothece sp. (strain PCC 7822)</name>
    <dbReference type="NCBI Taxonomy" id="497965"/>
    <lineage>
        <taxon>Bacteria</taxon>
        <taxon>Bacillati</taxon>
        <taxon>Cyanobacteriota</taxon>
        <taxon>Cyanophyceae</taxon>
        <taxon>Oscillatoriophycideae</taxon>
        <taxon>Chroococcales</taxon>
        <taxon>Aphanothecaceae</taxon>
        <taxon>Gloeothece</taxon>
        <taxon>Gloeothece verrucosa</taxon>
    </lineage>
</organism>
<evidence type="ECO:0000313" key="5">
    <source>
        <dbReference type="EMBL" id="ADN13104.1"/>
    </source>
</evidence>
<feature type="compositionally biased region" description="Low complexity" evidence="2">
    <location>
        <begin position="156"/>
        <end position="166"/>
    </location>
</feature>
<dbReference type="Gene3D" id="3.40.630.40">
    <property type="entry name" value="Zn-dependent exopeptidases"/>
    <property type="match status" value="1"/>
</dbReference>
<name>E0UEX4_GLOV7</name>
<sequence length="648" mass="70282">MRLKWLLLSCFSFLLFALPAQAGKLVFWRFESTQNRLTFTTDDRVQPRAQLIPNPTRIVIDLPGIGLGRPGVNQTIGGAIREVRVAQFNAQTARLVIELAPGYTVDPKQVRIRGLSPTQWTVELPTPERVVQQSPPPFPSTPSTPQSSFPDPPTSPSYSNSSLNDPPSDPTPTPEDNTQPSSTPSDFQVTRNGLVVRLDRNGEARKIQVKRSRDRKSINIDLPGARLTSSLAGQTLPVNQYTIGDIKFEQKSNSTARITLNVSDDSPEWQAIYTQGAVVLIPKGGLNNLMGSSSPPPTSTSPAPTSSSPAPTSSSRPPRSSSSVSSTIESVQLFNNNQLVIEADQGIRGSGNWNSRTGEYEIRIVNAQLATRLRGPRLSRNSPIYQLRIRQESPNTAVIFVKPALGIQLGALRQLSNQQLAIDIRPASVSQVPPSVSAPESIPVPPPANPYNPPPTSIPSTPSGNIPQGRTLVVIDPGHGGKDPGAIGIGGLQEKDVILPISQEVAAILQQQGVQAMLTRNSDYFVTLQGRTDMANRAGADLFVSIHANAVAGGRSNINGLEVYYFGNRTLADTIHRNILRSINISDRGVRAARFYVLRTARMPSTLVEVGFVTGSIDNAYLRDPGFRSQMAQAIARGILEYIQRYKL</sequence>